<gene>
    <name evidence="1" type="ORF">K443DRAFT_294199</name>
</gene>
<reference evidence="2" key="2">
    <citation type="submission" date="2015-01" db="EMBL/GenBank/DDBJ databases">
        <title>Evolutionary Origins and Diversification of the Mycorrhizal Mutualists.</title>
        <authorList>
            <consortium name="DOE Joint Genome Institute"/>
            <consortium name="Mycorrhizal Genomics Consortium"/>
            <person name="Kohler A."/>
            <person name="Kuo A."/>
            <person name="Nagy L.G."/>
            <person name="Floudas D."/>
            <person name="Copeland A."/>
            <person name="Barry K.W."/>
            <person name="Cichocki N."/>
            <person name="Veneault-Fourrey C."/>
            <person name="LaButti K."/>
            <person name="Lindquist E.A."/>
            <person name="Lipzen A."/>
            <person name="Lundell T."/>
            <person name="Morin E."/>
            <person name="Murat C."/>
            <person name="Riley R."/>
            <person name="Ohm R."/>
            <person name="Sun H."/>
            <person name="Tunlid A."/>
            <person name="Henrissat B."/>
            <person name="Grigoriev I.V."/>
            <person name="Hibbett D.S."/>
            <person name="Martin F."/>
        </authorList>
    </citation>
    <scope>NUCLEOTIDE SEQUENCE [LARGE SCALE GENOMIC DNA]</scope>
    <source>
        <strain evidence="2">LaAM-08-1</strain>
    </source>
</reference>
<keyword evidence="2" id="KW-1185">Reference proteome</keyword>
<proteinExistence type="predicted"/>
<sequence>MIRLFIWAVSQLSFHSNTWPMLRKFFEPSNRRDCQVIHSFPCLPSNLSQKNHLAIQSPAFGQVSTKPYILTGCVETATHAPGVGYKYSSSYANLA</sequence>
<accession>A0A0C9WUZ5</accession>
<protein>
    <submittedName>
        <fullName evidence="1">Uncharacterized protein</fullName>
    </submittedName>
</protein>
<dbReference type="EMBL" id="KN838730">
    <property type="protein sequence ID" value="KIJ96200.1"/>
    <property type="molecule type" value="Genomic_DNA"/>
</dbReference>
<evidence type="ECO:0000313" key="2">
    <source>
        <dbReference type="Proteomes" id="UP000054477"/>
    </source>
</evidence>
<evidence type="ECO:0000313" key="1">
    <source>
        <dbReference type="EMBL" id="KIJ96200.1"/>
    </source>
</evidence>
<dbReference type="AlphaFoldDB" id="A0A0C9WUZ5"/>
<organism evidence="1 2">
    <name type="scientific">Laccaria amethystina LaAM-08-1</name>
    <dbReference type="NCBI Taxonomy" id="1095629"/>
    <lineage>
        <taxon>Eukaryota</taxon>
        <taxon>Fungi</taxon>
        <taxon>Dikarya</taxon>
        <taxon>Basidiomycota</taxon>
        <taxon>Agaricomycotina</taxon>
        <taxon>Agaricomycetes</taxon>
        <taxon>Agaricomycetidae</taxon>
        <taxon>Agaricales</taxon>
        <taxon>Agaricineae</taxon>
        <taxon>Hydnangiaceae</taxon>
        <taxon>Laccaria</taxon>
    </lineage>
</organism>
<dbReference type="HOGENOM" id="CLU_2373108_0_0_1"/>
<reference evidence="1 2" key="1">
    <citation type="submission" date="2014-04" db="EMBL/GenBank/DDBJ databases">
        <authorList>
            <consortium name="DOE Joint Genome Institute"/>
            <person name="Kuo A."/>
            <person name="Kohler A."/>
            <person name="Nagy L.G."/>
            <person name="Floudas D."/>
            <person name="Copeland A."/>
            <person name="Barry K.W."/>
            <person name="Cichocki N."/>
            <person name="Veneault-Fourrey C."/>
            <person name="LaButti K."/>
            <person name="Lindquist E.A."/>
            <person name="Lipzen A."/>
            <person name="Lundell T."/>
            <person name="Morin E."/>
            <person name="Murat C."/>
            <person name="Sun H."/>
            <person name="Tunlid A."/>
            <person name="Henrissat B."/>
            <person name="Grigoriev I.V."/>
            <person name="Hibbett D.S."/>
            <person name="Martin F."/>
            <person name="Nordberg H.P."/>
            <person name="Cantor M.N."/>
            <person name="Hua S.X."/>
        </authorList>
    </citation>
    <scope>NUCLEOTIDE SEQUENCE [LARGE SCALE GENOMIC DNA]</scope>
    <source>
        <strain evidence="1 2">LaAM-08-1</strain>
    </source>
</reference>
<name>A0A0C9WUZ5_9AGAR</name>
<dbReference type="Proteomes" id="UP000054477">
    <property type="component" value="Unassembled WGS sequence"/>
</dbReference>